<proteinExistence type="predicted"/>
<dbReference type="RefSeq" id="WP_057944019.1">
    <property type="nucleotide sequence ID" value="NZ_CP011131.1"/>
</dbReference>
<reference evidence="3 4" key="1">
    <citation type="submission" date="2022-03" db="EMBL/GenBank/DDBJ databases">
        <title>Complete genome sequence of Lysobacter capsici VKM B-2533 and Lysobacter gummosus 10.1.1, promising sources of lytic agents.</title>
        <authorList>
            <person name="Tarlachkov S.V."/>
            <person name="Kudryakova I.V."/>
            <person name="Afoshin A.S."/>
            <person name="Leontyevskaya E.A."/>
            <person name="Leontyevskaya N.V."/>
        </authorList>
    </citation>
    <scope>NUCLEOTIDE SEQUENCE [LARGE SCALE GENOMIC DNA]</scope>
    <source>
        <strain evidence="3 4">10.1.1</strain>
    </source>
</reference>
<feature type="chain" id="PRO_5046288596" evidence="1">
    <location>
        <begin position="26"/>
        <end position="290"/>
    </location>
</feature>
<dbReference type="Pfam" id="PF12680">
    <property type="entry name" value="SnoaL_2"/>
    <property type="match status" value="2"/>
</dbReference>
<accession>A0ABY3X780</accession>
<feature type="domain" description="SnoaL-like" evidence="2">
    <location>
        <begin position="39"/>
        <end position="141"/>
    </location>
</feature>
<evidence type="ECO:0000313" key="4">
    <source>
        <dbReference type="Proteomes" id="UP000829194"/>
    </source>
</evidence>
<keyword evidence="4" id="KW-1185">Reference proteome</keyword>
<gene>
    <name evidence="3" type="ORF">MOV92_18340</name>
</gene>
<dbReference type="Proteomes" id="UP000829194">
    <property type="component" value="Chromosome"/>
</dbReference>
<keyword evidence="1" id="KW-0732">Signal</keyword>
<dbReference type="EMBL" id="CP093547">
    <property type="protein sequence ID" value="UNP28439.1"/>
    <property type="molecule type" value="Genomic_DNA"/>
</dbReference>
<dbReference type="Gene3D" id="3.10.450.50">
    <property type="match status" value="2"/>
</dbReference>
<dbReference type="PROSITE" id="PS51257">
    <property type="entry name" value="PROKAR_LIPOPROTEIN"/>
    <property type="match status" value="1"/>
</dbReference>
<sequence length="290" mass="31490">MPRRTLLTLALAALSLLSCPIPALADAAATPAAVVQADLRALNDNDLETFLALYAPQAQIFGLPKDPRRLAGPRLEQMHGADKLRAWFAKAMAEPVTPKIQQTESIALGELLVGKVRIDVPGQSEPTVMMVVYRVRDGLIQDLWHVVRESDDNRGQSAAALATMHALVQTSNRADADGFLALFAPDSRHNRMSEDPDRLAEEPSKNIVDAPSRDRVYRALYAKGDGLQVQTLAAFAVGDLVAMHERITDTAKPGEVKELVSILRVRDGLVRDLWPLQRLVSGAAVAGTGR</sequence>
<dbReference type="InterPro" id="IPR032710">
    <property type="entry name" value="NTF2-like_dom_sf"/>
</dbReference>
<name>A0ABY3X780_9GAMM</name>
<organism evidence="3 4">
    <name type="scientific">Lysobacter gummosus</name>
    <dbReference type="NCBI Taxonomy" id="262324"/>
    <lineage>
        <taxon>Bacteria</taxon>
        <taxon>Pseudomonadati</taxon>
        <taxon>Pseudomonadota</taxon>
        <taxon>Gammaproteobacteria</taxon>
        <taxon>Lysobacterales</taxon>
        <taxon>Lysobacteraceae</taxon>
        <taxon>Lysobacter</taxon>
    </lineage>
</organism>
<protein>
    <submittedName>
        <fullName evidence="3">Nuclear transport factor 2 family protein</fullName>
    </submittedName>
</protein>
<dbReference type="SUPFAM" id="SSF54427">
    <property type="entry name" value="NTF2-like"/>
    <property type="match status" value="2"/>
</dbReference>
<feature type="signal peptide" evidence="1">
    <location>
        <begin position="1"/>
        <end position="25"/>
    </location>
</feature>
<feature type="domain" description="SnoaL-like" evidence="2">
    <location>
        <begin position="166"/>
        <end position="271"/>
    </location>
</feature>
<dbReference type="InterPro" id="IPR037401">
    <property type="entry name" value="SnoaL-like"/>
</dbReference>
<evidence type="ECO:0000313" key="3">
    <source>
        <dbReference type="EMBL" id="UNP28439.1"/>
    </source>
</evidence>
<evidence type="ECO:0000256" key="1">
    <source>
        <dbReference type="SAM" id="SignalP"/>
    </source>
</evidence>
<evidence type="ECO:0000259" key="2">
    <source>
        <dbReference type="Pfam" id="PF12680"/>
    </source>
</evidence>